<dbReference type="STRING" id="282301.A0A267GNW4"/>
<dbReference type="InterPro" id="IPR050776">
    <property type="entry name" value="Ank_Repeat/CDKN_Inhibitor"/>
</dbReference>
<dbReference type="OrthoDB" id="3744237at2759"/>
<reference evidence="6 7" key="1">
    <citation type="submission" date="2017-06" db="EMBL/GenBank/DDBJ databases">
        <title>A platform for efficient transgenesis in Macrostomum lignano, a flatworm model organism for stem cell research.</title>
        <authorList>
            <person name="Berezikov E."/>
        </authorList>
    </citation>
    <scope>NUCLEOTIDE SEQUENCE [LARGE SCALE GENOMIC DNA]</scope>
    <source>
        <strain evidence="6">DV1</strain>
        <tissue evidence="6">Whole organism</tissue>
    </source>
</reference>
<dbReference type="PANTHER" id="PTHR24201">
    <property type="entry name" value="ANK_REP_REGION DOMAIN-CONTAINING PROTEIN"/>
    <property type="match status" value="1"/>
</dbReference>
<feature type="compositionally biased region" description="Polar residues" evidence="4">
    <location>
        <begin position="323"/>
        <end position="337"/>
    </location>
</feature>
<dbReference type="InterPro" id="IPR002110">
    <property type="entry name" value="Ankyrin_rpt"/>
</dbReference>
<feature type="region of interest" description="Disordered" evidence="4">
    <location>
        <begin position="321"/>
        <end position="341"/>
    </location>
</feature>
<dbReference type="Gene3D" id="1.25.40.20">
    <property type="entry name" value="Ankyrin repeat-containing domain"/>
    <property type="match status" value="2"/>
</dbReference>
<dbReference type="SMART" id="SM01265">
    <property type="entry name" value="Mab-21"/>
    <property type="match status" value="1"/>
</dbReference>
<dbReference type="PRINTS" id="PR01415">
    <property type="entry name" value="ANKYRIN"/>
</dbReference>
<feature type="repeat" description="ANK" evidence="3">
    <location>
        <begin position="234"/>
        <end position="267"/>
    </location>
</feature>
<feature type="repeat" description="ANK" evidence="3">
    <location>
        <begin position="68"/>
        <end position="100"/>
    </location>
</feature>
<feature type="repeat" description="ANK" evidence="3">
    <location>
        <begin position="201"/>
        <end position="233"/>
    </location>
</feature>
<keyword evidence="1" id="KW-0677">Repeat</keyword>
<dbReference type="InterPro" id="IPR036770">
    <property type="entry name" value="Ankyrin_rpt-contain_sf"/>
</dbReference>
<dbReference type="PANTHER" id="PTHR24201:SF15">
    <property type="entry name" value="ANKYRIN REPEAT DOMAIN-CONTAINING PROTEIN 66"/>
    <property type="match status" value="1"/>
</dbReference>
<accession>A0A267GNW4</accession>
<dbReference type="Pfam" id="PF12796">
    <property type="entry name" value="Ank_2"/>
    <property type="match status" value="2"/>
</dbReference>
<dbReference type="Pfam" id="PF20266">
    <property type="entry name" value="Mab-21_C"/>
    <property type="match status" value="1"/>
</dbReference>
<name>A0A267GNW4_9PLAT</name>
<keyword evidence="2 3" id="KW-0040">ANK repeat</keyword>
<keyword evidence="7" id="KW-1185">Reference proteome</keyword>
<evidence type="ECO:0000259" key="5">
    <source>
        <dbReference type="Pfam" id="PF20266"/>
    </source>
</evidence>
<feature type="repeat" description="ANK" evidence="3">
    <location>
        <begin position="167"/>
        <end position="199"/>
    </location>
</feature>
<comment type="caution">
    <text evidence="6">The sequence shown here is derived from an EMBL/GenBank/DDBJ whole genome shotgun (WGS) entry which is preliminary data.</text>
</comment>
<dbReference type="AlphaFoldDB" id="A0A267GNW4"/>
<dbReference type="Pfam" id="PF00023">
    <property type="entry name" value="Ank"/>
    <property type="match status" value="1"/>
</dbReference>
<evidence type="ECO:0000256" key="1">
    <source>
        <dbReference type="ARBA" id="ARBA00022737"/>
    </source>
</evidence>
<dbReference type="EMBL" id="NIVC01000255">
    <property type="protein sequence ID" value="PAA86972.1"/>
    <property type="molecule type" value="Genomic_DNA"/>
</dbReference>
<evidence type="ECO:0000256" key="3">
    <source>
        <dbReference type="PROSITE-ProRule" id="PRU00023"/>
    </source>
</evidence>
<feature type="repeat" description="ANK" evidence="3">
    <location>
        <begin position="134"/>
        <end position="166"/>
    </location>
</feature>
<feature type="domain" description="Mab-21-like HhH/H2TH-like" evidence="5">
    <location>
        <begin position="548"/>
        <end position="645"/>
    </location>
</feature>
<gene>
    <name evidence="6" type="ORF">BOX15_Mlig012742g2</name>
</gene>
<dbReference type="SMART" id="SM00248">
    <property type="entry name" value="ANK"/>
    <property type="match status" value="8"/>
</dbReference>
<evidence type="ECO:0000256" key="4">
    <source>
        <dbReference type="SAM" id="MobiDB-lite"/>
    </source>
</evidence>
<evidence type="ECO:0000313" key="6">
    <source>
        <dbReference type="EMBL" id="PAA86972.1"/>
    </source>
</evidence>
<dbReference type="InterPro" id="IPR046906">
    <property type="entry name" value="Mab-21_HhH/H2TH-like"/>
</dbReference>
<sequence>MLILRSILLSRLLSTIRNGKKTTTSPRAVSSSELKTQFLKAASSGNSRVVKRLLTKLNCNIDSLVDNNGRTGLHLAAWRGHQNVVKLLIEFKANPNVRDSLGNTPALRAAWQGQTETLHYLLQHGANPDLQNQIGRSSLHVAAENGHLDCSKLLVRFGAHVDLGDRQGYSPVHSAAEKSLSTTLDVLIRSGAQVDLPTYDGRVTPLHISAGYGHLEAVRTLLKAGADAHATDHQGWSALHYAASKGCSKVVSCLLLTAGCDPHLLDDRGLSPVLLAACLGHHKAVVELLKDNKELPGATDELAKLISQLQKLCQNSRRIHLDSGSSTESGDSINVSPSDDKHLSHQLHQSLLKAGFSERSARAQTILADKLEKILQHRWNSGLHVMGSFAEAWGNSLRSLNGVTDLDADVDVVDINERLELQLHPRGFCCCGPDNHERILVDYERGHVMHSGVPSNVNHAYDGSTSRPSTDLIPAFRSCCYPGLQLPVPGRSQIHADVISKIHEAMKIYPPHLVASAEPNHEGQQLRFSTSFLERPLIRNLSSLQGQVFVIVKHLIKQVLAKRSVRGLKTYHVKTVFFYLLDETPEQEWQPENLVKLVRRALTKLLESLQSGTAQDSCMMHFFMPDCPLFLKKNHDPKRELASAVDKLIQDLPYLLHRFMKKRLRLYGTNEGKFCFNPFLILPDPNPRPDHLWRSAVGQIDSCDIYNAVRSLWVRLSLEADDSVEAGRQSALMSDASRLPDCASTVRCCLKALICLKYGRNDEARSILSSFKATDSRFVRHEDLDSVSDVDAFVLNKLDTCDWAKKFCFVFSGRPQLEFLPKEINRHFPICILYVNVFSINFQALYRCLCLHLHVANESHAKSWFKEILEQDEAQLQEILVMLQFCKDREMLVSLIHKHRKAIYEQKHTFDMALNSMLADQQLMGLSTTRSLEETVHRLQQCNTSFSEDLTN</sequence>
<dbReference type="InterPro" id="IPR024810">
    <property type="entry name" value="MAB21L/cGLR"/>
</dbReference>
<dbReference type="Gene3D" id="1.10.1410.40">
    <property type="match status" value="1"/>
</dbReference>
<proteinExistence type="predicted"/>
<dbReference type="SUPFAM" id="SSF48403">
    <property type="entry name" value="Ankyrin repeat"/>
    <property type="match status" value="1"/>
</dbReference>
<organism evidence="6 7">
    <name type="scientific">Macrostomum lignano</name>
    <dbReference type="NCBI Taxonomy" id="282301"/>
    <lineage>
        <taxon>Eukaryota</taxon>
        <taxon>Metazoa</taxon>
        <taxon>Spiralia</taxon>
        <taxon>Lophotrochozoa</taxon>
        <taxon>Platyhelminthes</taxon>
        <taxon>Rhabditophora</taxon>
        <taxon>Macrostomorpha</taxon>
        <taxon>Macrostomida</taxon>
        <taxon>Macrostomidae</taxon>
        <taxon>Macrostomum</taxon>
    </lineage>
</organism>
<evidence type="ECO:0000256" key="2">
    <source>
        <dbReference type="ARBA" id="ARBA00023043"/>
    </source>
</evidence>
<protein>
    <recommendedName>
        <fullName evidence="5">Mab-21-like HhH/H2TH-like domain-containing protein</fullName>
    </recommendedName>
</protein>
<dbReference type="PROSITE" id="PS50088">
    <property type="entry name" value="ANK_REPEAT"/>
    <property type="match status" value="6"/>
</dbReference>
<dbReference type="PROSITE" id="PS50297">
    <property type="entry name" value="ANK_REP_REGION"/>
    <property type="match status" value="6"/>
</dbReference>
<evidence type="ECO:0000313" key="7">
    <source>
        <dbReference type="Proteomes" id="UP000215902"/>
    </source>
</evidence>
<dbReference type="Proteomes" id="UP000215902">
    <property type="component" value="Unassembled WGS sequence"/>
</dbReference>
<feature type="repeat" description="ANK" evidence="3">
    <location>
        <begin position="101"/>
        <end position="133"/>
    </location>
</feature>